<dbReference type="EMBL" id="VEPZ02000505">
    <property type="protein sequence ID" value="KAE8723769.1"/>
    <property type="molecule type" value="Genomic_DNA"/>
</dbReference>
<comment type="caution">
    <text evidence="2">The sequence shown here is derived from an EMBL/GenBank/DDBJ whole genome shotgun (WGS) entry which is preliminary data.</text>
</comment>
<name>A0A6A3C9K9_HIBSY</name>
<keyword evidence="3" id="KW-1185">Reference proteome</keyword>
<evidence type="ECO:0000313" key="3">
    <source>
        <dbReference type="Proteomes" id="UP000436088"/>
    </source>
</evidence>
<protein>
    <submittedName>
        <fullName evidence="2">Uncharacterized protein</fullName>
    </submittedName>
</protein>
<keyword evidence="1" id="KW-0812">Transmembrane</keyword>
<keyword evidence="1" id="KW-0472">Membrane</keyword>
<proteinExistence type="predicted"/>
<feature type="transmembrane region" description="Helical" evidence="1">
    <location>
        <begin position="62"/>
        <end position="86"/>
    </location>
</feature>
<sequence>MMFKLSFVGSVVLPSGRSRGCTPVSHQGYGGDSPRGGEVVSGIIWKNLMRRSSSGSDSGDELAAGAVLFTALTLLLFVCVLSELLASPPATNPTSTCRKISLSEFKTDTCAAPVQVAPSKYSSDGGRRWTQALGKCSSDGGLLLF</sequence>
<accession>A0A6A3C9K9</accession>
<evidence type="ECO:0000256" key="1">
    <source>
        <dbReference type="SAM" id="Phobius"/>
    </source>
</evidence>
<dbReference type="Proteomes" id="UP000436088">
    <property type="component" value="Unassembled WGS sequence"/>
</dbReference>
<gene>
    <name evidence="2" type="ORF">F3Y22_tig00011761pilonHSYRG00175</name>
</gene>
<reference evidence="2" key="1">
    <citation type="submission" date="2019-09" db="EMBL/GenBank/DDBJ databases">
        <title>Draft genome information of white flower Hibiscus syriacus.</title>
        <authorList>
            <person name="Kim Y.-M."/>
        </authorList>
    </citation>
    <scope>NUCLEOTIDE SEQUENCE [LARGE SCALE GENOMIC DNA]</scope>
    <source>
        <strain evidence="2">YM2019G1</strain>
    </source>
</reference>
<organism evidence="2 3">
    <name type="scientific">Hibiscus syriacus</name>
    <name type="common">Rose of Sharon</name>
    <dbReference type="NCBI Taxonomy" id="106335"/>
    <lineage>
        <taxon>Eukaryota</taxon>
        <taxon>Viridiplantae</taxon>
        <taxon>Streptophyta</taxon>
        <taxon>Embryophyta</taxon>
        <taxon>Tracheophyta</taxon>
        <taxon>Spermatophyta</taxon>
        <taxon>Magnoliopsida</taxon>
        <taxon>eudicotyledons</taxon>
        <taxon>Gunneridae</taxon>
        <taxon>Pentapetalae</taxon>
        <taxon>rosids</taxon>
        <taxon>malvids</taxon>
        <taxon>Malvales</taxon>
        <taxon>Malvaceae</taxon>
        <taxon>Malvoideae</taxon>
        <taxon>Hibiscus</taxon>
    </lineage>
</organism>
<keyword evidence="1" id="KW-1133">Transmembrane helix</keyword>
<dbReference type="AlphaFoldDB" id="A0A6A3C9K9"/>
<evidence type="ECO:0000313" key="2">
    <source>
        <dbReference type="EMBL" id="KAE8723769.1"/>
    </source>
</evidence>